<dbReference type="GO" id="GO:0035091">
    <property type="term" value="F:phosphatidylinositol binding"/>
    <property type="evidence" value="ECO:0007669"/>
    <property type="project" value="InterPro"/>
</dbReference>
<dbReference type="InterPro" id="IPR008942">
    <property type="entry name" value="ENTH_VHS"/>
</dbReference>
<keyword evidence="8" id="KW-0436">Ligase</keyword>
<dbReference type="SMART" id="SM00288">
    <property type="entry name" value="VHS"/>
    <property type="match status" value="1"/>
</dbReference>
<dbReference type="Proteomes" id="UP000243217">
    <property type="component" value="Unassembled WGS sequence"/>
</dbReference>
<keyword evidence="9" id="KW-1185">Reference proteome</keyword>
<reference evidence="8 9" key="1">
    <citation type="journal article" date="2014" name="Genome Biol. Evol.">
        <title>The secreted proteins of Achlya hypogyna and Thraustotheca clavata identify the ancestral oomycete secretome and reveal gene acquisitions by horizontal gene transfer.</title>
        <authorList>
            <person name="Misner I."/>
            <person name="Blouin N."/>
            <person name="Leonard G."/>
            <person name="Richards T.A."/>
            <person name="Lane C.E."/>
        </authorList>
    </citation>
    <scope>NUCLEOTIDE SEQUENCE [LARGE SCALE GENOMIC DNA]</scope>
    <source>
        <strain evidence="8 9">ATCC 34112</strain>
    </source>
</reference>
<dbReference type="EMBL" id="JNBS01001755">
    <property type="protein sequence ID" value="OQS00090.1"/>
    <property type="molecule type" value="Genomic_DNA"/>
</dbReference>
<dbReference type="GO" id="GO:0016874">
    <property type="term" value="F:ligase activity"/>
    <property type="evidence" value="ECO:0007669"/>
    <property type="project" value="UniProtKB-KW"/>
</dbReference>
<dbReference type="InterPro" id="IPR013128">
    <property type="entry name" value="Peptidase_C1A"/>
</dbReference>
<dbReference type="PROSITE" id="PS00139">
    <property type="entry name" value="THIOL_PROTEASE_CYS"/>
    <property type="match status" value="1"/>
</dbReference>
<dbReference type="GO" id="GO:0015031">
    <property type="term" value="P:protein transport"/>
    <property type="evidence" value="ECO:0007669"/>
    <property type="project" value="UniProtKB-KW"/>
</dbReference>
<dbReference type="InterPro" id="IPR000169">
    <property type="entry name" value="Pept_cys_AS"/>
</dbReference>
<dbReference type="InterPro" id="IPR039417">
    <property type="entry name" value="Peptidase_C1A_papain-like"/>
</dbReference>
<feature type="compositionally biased region" description="Low complexity" evidence="5">
    <location>
        <begin position="1659"/>
        <end position="1675"/>
    </location>
</feature>
<dbReference type="PANTHER" id="PTHR12411">
    <property type="entry name" value="CYSTEINE PROTEASE FAMILY C1-RELATED"/>
    <property type="match status" value="1"/>
</dbReference>
<dbReference type="InterPro" id="IPR004152">
    <property type="entry name" value="GAT_dom"/>
</dbReference>
<evidence type="ECO:0000256" key="3">
    <source>
        <dbReference type="ARBA" id="ARBA00022927"/>
    </source>
</evidence>
<evidence type="ECO:0000256" key="6">
    <source>
        <dbReference type="SAM" id="SignalP"/>
    </source>
</evidence>
<dbReference type="Pfam" id="PF00790">
    <property type="entry name" value="VHS"/>
    <property type="match status" value="1"/>
</dbReference>
<keyword evidence="4" id="KW-0865">Zymogen</keyword>
<dbReference type="GO" id="GO:0006508">
    <property type="term" value="P:proteolysis"/>
    <property type="evidence" value="ECO:0007669"/>
    <property type="project" value="InterPro"/>
</dbReference>
<dbReference type="GO" id="GO:0008234">
    <property type="term" value="F:cysteine-type peptidase activity"/>
    <property type="evidence" value="ECO:0007669"/>
    <property type="project" value="InterPro"/>
</dbReference>
<comment type="caution">
    <text evidence="8">The sequence shown here is derived from an EMBL/GenBank/DDBJ whole genome shotgun (WGS) entry which is preliminary data.</text>
</comment>
<dbReference type="PROSITE" id="PS50179">
    <property type="entry name" value="VHS"/>
    <property type="match status" value="1"/>
</dbReference>
<dbReference type="SUPFAM" id="SSF89009">
    <property type="entry name" value="GAT-like domain"/>
    <property type="match status" value="1"/>
</dbReference>
<keyword evidence="3" id="KW-0653">Protein transport</keyword>
<sequence length="1705" mass="190004">MQRGAFASCLLALASGTTISPQERQTLLSDLKEWEAKFGAQAAQHGLLPSFEGLTADQATDLKLQRLKANKDKLKVLEQQNPDATFTIFNAFGLMNQDEFKKYVMRTFGKPNKKLRRQTISLHASTDATSVDWTTSKCMPPVREQGQCGSCWAFSATGAVEMANCIGGGELYDLSEQQVVSCDTADGNKGCEGGYEDKALDWIHKQGGLCLESSYPYTSGQSDNSGSCQSSCKVKKLPYIGNVVNIQGEDALTTALNKQPITVAVEAGNDVWQHYKSGTVSHCPGAQSDHAVIAVGYGSENGKNFYKIRNSWSSSWGDQGYIRLGRGVGGKGICNVAELPAYPQIQSTATAEDNASRFAHKRWYMTRDYSSLSETRTDNYTWEEYSQQATRVAYRFQEVNIQPNDVVLFQVQMNSFSCSILNMGIIGAGAMVCHWRVKLAEVQLIWSEEPNFKWIVTDNIGDLIIQSLEEFLCFIPPGVDIESIPNNNCILSYQYSPSGHLEKYVFTHDNIIFTATQLFKDLLIEIRSSDRLMAYLPMHFITSQIIEWYLPMVSKKLVLHCAEGELSPNTMKQIQPTLFFAAPSTWIALSRQLTIIKSQSKTHSLLYSWAKTRAIHRGLKLRDNDSQIKYKESLGYKLANRFVLSSMKKKLGLASCRYCGIVLTKLEFDKIEFFGTADLHLFQLDGGIETSGFASVNAPKAWDFGSSGKALSGTSITLIESCNTTEHQLCYSGRNVCNQVVDDQGVWRSFFYGCLNPSQYVDIHHQKDYLILSCGDRIPPEPYESLLLRRAPYLQRAVLVGNGQPYLTVLFVLKTKKDKLADEAFEKGRTLGSKAMTMAEVLRCPVWAVALDQLLNQVNSTTTILGDPEGAPFPLICVFPILKWLLLPQDFSTENGELVLEDDKLMIQRHIIDIRYAQFRRFLHASKSSNKLTLTLPLDYIQKKSALALCLPEQRAALEELDKLIDEATSDYSTTENWPNIIAVVDKLNANLDDEVRDEATRMVRMRLANPSTTVVLSALHLVEAIVKNCGKGLRQRIAKPKFMNTLEMLYKEHAQKRGRDSLEIQARTLELIQAWGEAFLPFRRDFPGFVDTYHKMRIQGIHFPAQYDTTRAPVLSPPRGQEGNPFAYAEEQVHEEDDSAYKDLGAEDTYYVAKNIMDMLGDMLHECSKTEYRSLKDNDILQDLAAQLKQLHRRLTAVIQQEANKGGTNLEKYLGLNDEIQSTMNIYNEACALAAKHYITSPARSSSRNSTPQSRKHKQEDDNEAQQDVLVAEGTLSPRKAPKTTFDNDDDDDPFAAFAKERVHKIYSSPAKPSPPKPSPPKPSPPKQIVNDAPLISFDDDLIAPIAPAVNQPVVPATKEEKPLIFWDDDIGPTKPVAPVAQNPFDIPKPIAPQVSKPVSTNPFDLPFVLPLHERESLLKDMDLWKSKFHSKSDDQGLIPESVSVMQMWQNYILDDYIQQNNFQITPYTLLSSDEFASRLGKSFTQPTAQRELRSESFGSTTHLSSVQWASSNCMNPIQDQGFCGSCWAFVATSAIESAHYLATGNLIKLSEQQLIDCYVKIYEGCSGGADYIAMQYSQSYGQCLASTYPYESGTTTVAGNCQTKCTARKLSVGTISYTTGEAALQGQILLQPVAASFLCCQLKPTTKSPTAQTPAIKPSTTTPPFTLKLTTPPISSKSSQPTVLRANLVPTSMPYPPPKSTQH</sequence>
<dbReference type="STRING" id="74557.A0A1V9ZQN6"/>
<dbReference type="Gene3D" id="1.20.58.160">
    <property type="match status" value="1"/>
</dbReference>
<feature type="compositionally biased region" description="Polar residues" evidence="5">
    <location>
        <begin position="1243"/>
        <end position="1254"/>
    </location>
</feature>
<dbReference type="Pfam" id="PF00112">
    <property type="entry name" value="Peptidase_C1"/>
    <property type="match status" value="2"/>
</dbReference>
<evidence type="ECO:0000313" key="8">
    <source>
        <dbReference type="EMBL" id="OQS00090.1"/>
    </source>
</evidence>
<evidence type="ECO:0000256" key="2">
    <source>
        <dbReference type="ARBA" id="ARBA00022448"/>
    </source>
</evidence>
<dbReference type="InterPro" id="IPR038425">
    <property type="entry name" value="GAT_sf"/>
</dbReference>
<proteinExistence type="inferred from homology"/>
<dbReference type="InterPro" id="IPR038765">
    <property type="entry name" value="Papain-like_cys_pep_sf"/>
</dbReference>
<evidence type="ECO:0000313" key="9">
    <source>
        <dbReference type="Proteomes" id="UP000243217"/>
    </source>
</evidence>
<feature type="compositionally biased region" description="Pro residues" evidence="5">
    <location>
        <begin position="1695"/>
        <end position="1705"/>
    </location>
</feature>
<dbReference type="Gene3D" id="1.25.40.90">
    <property type="match status" value="1"/>
</dbReference>
<accession>A0A1V9ZQN6</accession>
<dbReference type="OrthoDB" id="2018246at2759"/>
<dbReference type="SUPFAM" id="SSF48464">
    <property type="entry name" value="ENTH/VHS domain"/>
    <property type="match status" value="1"/>
</dbReference>
<dbReference type="CDD" id="cd02248">
    <property type="entry name" value="Peptidase_C1A"/>
    <property type="match status" value="2"/>
</dbReference>
<dbReference type="Pfam" id="PF23562">
    <property type="entry name" value="AMP-binding_C_3"/>
    <property type="match status" value="1"/>
</dbReference>
<dbReference type="InterPro" id="IPR042099">
    <property type="entry name" value="ANL_N_sf"/>
</dbReference>
<feature type="region of interest" description="Disordered" evidence="5">
    <location>
        <begin position="1242"/>
        <end position="1295"/>
    </location>
</feature>
<keyword evidence="6" id="KW-0732">Signal</keyword>
<dbReference type="InterPro" id="IPR000668">
    <property type="entry name" value="Peptidase_C1A_C"/>
</dbReference>
<feature type="signal peptide" evidence="6">
    <location>
        <begin position="1"/>
        <end position="16"/>
    </location>
</feature>
<feature type="compositionally biased region" description="Pro residues" evidence="5">
    <location>
        <begin position="1313"/>
        <end position="1327"/>
    </location>
</feature>
<evidence type="ECO:0000256" key="4">
    <source>
        <dbReference type="ARBA" id="ARBA00023145"/>
    </source>
</evidence>
<evidence type="ECO:0000256" key="1">
    <source>
        <dbReference type="ARBA" id="ARBA00008455"/>
    </source>
</evidence>
<dbReference type="Gene3D" id="3.90.70.10">
    <property type="entry name" value="Cysteine proteinases"/>
    <property type="match status" value="2"/>
</dbReference>
<gene>
    <name evidence="8" type="ORF">THRCLA_06237</name>
</gene>
<feature type="domain" description="VHS" evidence="7">
    <location>
        <begin position="968"/>
        <end position="1105"/>
    </location>
</feature>
<feature type="region of interest" description="Disordered" evidence="5">
    <location>
        <begin position="1648"/>
        <end position="1705"/>
    </location>
</feature>
<dbReference type="SUPFAM" id="SSF56801">
    <property type="entry name" value="Acetyl-CoA synthetase-like"/>
    <property type="match status" value="1"/>
</dbReference>
<name>A0A1V9ZQN6_9STRA</name>
<evidence type="ECO:0000259" key="7">
    <source>
        <dbReference type="PROSITE" id="PS50179"/>
    </source>
</evidence>
<dbReference type="GO" id="GO:0043130">
    <property type="term" value="F:ubiquitin binding"/>
    <property type="evidence" value="ECO:0007669"/>
    <property type="project" value="InterPro"/>
</dbReference>
<comment type="similarity">
    <text evidence="1">Belongs to the peptidase C1 family.</text>
</comment>
<dbReference type="CDD" id="cd03561">
    <property type="entry name" value="VHS"/>
    <property type="match status" value="1"/>
</dbReference>
<dbReference type="SUPFAM" id="SSF54001">
    <property type="entry name" value="Cysteine proteinases"/>
    <property type="match status" value="2"/>
</dbReference>
<dbReference type="InterPro" id="IPR000873">
    <property type="entry name" value="AMP-dep_synth/lig_dom"/>
</dbReference>
<dbReference type="Pfam" id="PF03127">
    <property type="entry name" value="GAT"/>
    <property type="match status" value="1"/>
</dbReference>
<dbReference type="PRINTS" id="PR00705">
    <property type="entry name" value="PAPAIN"/>
</dbReference>
<feature type="chain" id="PRO_5010704114" evidence="6">
    <location>
        <begin position="17"/>
        <end position="1705"/>
    </location>
</feature>
<evidence type="ECO:0000256" key="5">
    <source>
        <dbReference type="SAM" id="MobiDB-lite"/>
    </source>
</evidence>
<dbReference type="Gene3D" id="3.40.50.12780">
    <property type="entry name" value="N-terminal domain of ligase-like"/>
    <property type="match status" value="1"/>
</dbReference>
<protein>
    <submittedName>
        <fullName evidence="8">Long-chain-fatty-acid-CoA ligase</fullName>
    </submittedName>
</protein>
<keyword evidence="2" id="KW-0813">Transport</keyword>
<dbReference type="SMART" id="SM00645">
    <property type="entry name" value="Pept_C1"/>
    <property type="match status" value="2"/>
</dbReference>
<organism evidence="8 9">
    <name type="scientific">Thraustotheca clavata</name>
    <dbReference type="NCBI Taxonomy" id="74557"/>
    <lineage>
        <taxon>Eukaryota</taxon>
        <taxon>Sar</taxon>
        <taxon>Stramenopiles</taxon>
        <taxon>Oomycota</taxon>
        <taxon>Saprolegniomycetes</taxon>
        <taxon>Saprolegniales</taxon>
        <taxon>Achlyaceae</taxon>
        <taxon>Thraustotheca</taxon>
    </lineage>
</organism>
<dbReference type="Pfam" id="PF00501">
    <property type="entry name" value="AMP-binding"/>
    <property type="match status" value="1"/>
</dbReference>
<feature type="region of interest" description="Disordered" evidence="5">
    <location>
        <begin position="1308"/>
        <end position="1333"/>
    </location>
</feature>
<dbReference type="InterPro" id="IPR002014">
    <property type="entry name" value="VHS_dom"/>
</dbReference>